<evidence type="ECO:0000313" key="1">
    <source>
        <dbReference type="EMBL" id="MFC6055861.1"/>
    </source>
</evidence>
<evidence type="ECO:0000313" key="2">
    <source>
        <dbReference type="Proteomes" id="UP001596242"/>
    </source>
</evidence>
<dbReference type="Proteomes" id="UP001596242">
    <property type="component" value="Unassembled WGS sequence"/>
</dbReference>
<proteinExistence type="predicted"/>
<dbReference type="RefSeq" id="WP_386395543.1">
    <property type="nucleotide sequence ID" value="NZ_JBHSPT010000023.1"/>
</dbReference>
<accession>A0ABW1LX23</accession>
<dbReference type="EMBL" id="JBHSPT010000023">
    <property type="protein sequence ID" value="MFC6055861.1"/>
    <property type="molecule type" value="Genomic_DNA"/>
</dbReference>
<comment type="caution">
    <text evidence="1">The sequence shown here is derived from an EMBL/GenBank/DDBJ whole genome shotgun (WGS) entry which is preliminary data.</text>
</comment>
<name>A0ABW1LX23_9ACTN</name>
<organism evidence="1 2">
    <name type="scientific">Streptomyces pratens</name>
    <dbReference type="NCBI Taxonomy" id="887456"/>
    <lineage>
        <taxon>Bacteria</taxon>
        <taxon>Bacillati</taxon>
        <taxon>Actinomycetota</taxon>
        <taxon>Actinomycetes</taxon>
        <taxon>Kitasatosporales</taxon>
        <taxon>Streptomycetaceae</taxon>
        <taxon>Streptomyces</taxon>
    </lineage>
</organism>
<sequence length="179" mass="20429">MSLFRRTSEPTLVDEAVLVIDQHALPYRSPDWYGHANYHVRVFRPENVRKPIVIMGDLANDPIASITNKCPEVTAIVADLVLGRPGVHPSRLEDHARWVTYFPAATFGESFTEVHDFGVVPGYEPQLVTNRYRHLRREDAEELVGGSLRTWQRHHYTVAKLQRRGVRVMRVHSSGQGPL</sequence>
<reference evidence="2" key="1">
    <citation type="journal article" date="2019" name="Int. J. Syst. Evol. Microbiol.">
        <title>The Global Catalogue of Microorganisms (GCM) 10K type strain sequencing project: providing services to taxonomists for standard genome sequencing and annotation.</title>
        <authorList>
            <consortium name="The Broad Institute Genomics Platform"/>
            <consortium name="The Broad Institute Genome Sequencing Center for Infectious Disease"/>
            <person name="Wu L."/>
            <person name="Ma J."/>
        </authorList>
    </citation>
    <scope>NUCLEOTIDE SEQUENCE [LARGE SCALE GENOMIC DNA]</scope>
    <source>
        <strain evidence="2">JCM 12763</strain>
    </source>
</reference>
<protein>
    <submittedName>
        <fullName evidence="1">Uncharacterized protein</fullName>
    </submittedName>
</protein>
<gene>
    <name evidence="1" type="ORF">ACFP50_10445</name>
</gene>
<keyword evidence="2" id="KW-1185">Reference proteome</keyword>